<name>A4G8B7_HERAR</name>
<dbReference type="NCBIfam" id="TIGR03647">
    <property type="entry name" value="Na_symport_sm"/>
    <property type="match status" value="1"/>
</dbReference>
<dbReference type="OrthoDB" id="9797746at2"/>
<keyword evidence="1" id="KW-0812">Transmembrane</keyword>
<evidence type="ECO:0000313" key="3">
    <source>
        <dbReference type="EMBL" id="CAL62754.1"/>
    </source>
</evidence>
<dbReference type="EMBL" id="CU207211">
    <property type="protein sequence ID" value="CAL62754.1"/>
    <property type="molecule type" value="Genomic_DNA"/>
</dbReference>
<feature type="transmembrane region" description="Helical" evidence="1">
    <location>
        <begin position="24"/>
        <end position="43"/>
    </location>
</feature>
<dbReference type="InterPro" id="IPR019886">
    <property type="entry name" value="Na_symporter_ssu"/>
</dbReference>
<gene>
    <name evidence="3" type="ordered locus">HEAR2632</name>
</gene>
<dbReference type="KEGG" id="har:HEAR2632"/>
<keyword evidence="1" id="KW-0472">Membrane</keyword>
<dbReference type="Proteomes" id="UP000006697">
    <property type="component" value="Chromosome"/>
</dbReference>
<evidence type="ECO:0000313" key="4">
    <source>
        <dbReference type="Proteomes" id="UP000006697"/>
    </source>
</evidence>
<evidence type="ECO:0000259" key="2">
    <source>
        <dbReference type="Pfam" id="PF13937"/>
    </source>
</evidence>
<organism evidence="3 4">
    <name type="scientific">Herminiimonas arsenicoxydans</name>
    <dbReference type="NCBI Taxonomy" id="204773"/>
    <lineage>
        <taxon>Bacteria</taxon>
        <taxon>Pseudomonadati</taxon>
        <taxon>Pseudomonadota</taxon>
        <taxon>Betaproteobacteria</taxon>
        <taxon>Burkholderiales</taxon>
        <taxon>Oxalobacteraceae</taxon>
        <taxon>Herminiimonas</taxon>
    </lineage>
</organism>
<feature type="transmembrane region" description="Helical" evidence="1">
    <location>
        <begin position="55"/>
        <end position="77"/>
    </location>
</feature>
<evidence type="ECO:0000256" key="1">
    <source>
        <dbReference type="SAM" id="Phobius"/>
    </source>
</evidence>
<dbReference type="AlphaFoldDB" id="A4G8B7"/>
<dbReference type="eggNOG" id="COG4327">
    <property type="taxonomic scope" value="Bacteria"/>
</dbReference>
<keyword evidence="4" id="KW-1185">Reference proteome</keyword>
<keyword evidence="1" id="KW-1133">Transmembrane helix</keyword>
<proteinExistence type="predicted"/>
<reference evidence="3 4" key="1">
    <citation type="journal article" date="2007" name="PLoS Genet.">
        <title>A tale of two oxidation states: bacterial colonization of arsenic-rich environments.</title>
        <authorList>
            <person name="Muller D."/>
            <person name="Medigue C."/>
            <person name="Koechler S."/>
            <person name="Barbe V."/>
            <person name="Barakat M."/>
            <person name="Talla E."/>
            <person name="Bonnefoy V."/>
            <person name="Krin E."/>
            <person name="Arsene-Ploetze F."/>
            <person name="Carapito C."/>
            <person name="Chandler M."/>
            <person name="Cournoyer B."/>
            <person name="Cruveiller S."/>
            <person name="Dossat C."/>
            <person name="Duval S."/>
            <person name="Heymann M."/>
            <person name="Leize E."/>
            <person name="Lieutaud A."/>
            <person name="Lievremont D."/>
            <person name="Makita Y."/>
            <person name="Mangenot S."/>
            <person name="Nitschke W."/>
            <person name="Ortet P."/>
            <person name="Perdrial N."/>
            <person name="Schoepp B."/>
            <person name="Siguier N."/>
            <person name="Simeonova D.D."/>
            <person name="Rouy Z."/>
            <person name="Segurens B."/>
            <person name="Turlin E."/>
            <person name="Vallenet D."/>
            <person name="Van Dorsselaer A."/>
            <person name="Weiss S."/>
            <person name="Weissenbach J."/>
            <person name="Lett M.C."/>
            <person name="Danchin A."/>
            <person name="Bertin P.N."/>
        </authorList>
    </citation>
    <scope>NUCLEOTIDE SEQUENCE [LARGE SCALE GENOMIC DNA]</scope>
    <source>
        <strain evidence="4">ULPAs1</strain>
    </source>
</reference>
<dbReference type="Pfam" id="PF13937">
    <property type="entry name" value="DUF4212"/>
    <property type="match status" value="1"/>
</dbReference>
<protein>
    <recommendedName>
        <fullName evidence="2">Sodium symporter small subunit domain-containing protein</fullName>
    </recommendedName>
</protein>
<accession>A4G8B7</accession>
<feature type="domain" description="Sodium symporter small subunit" evidence="2">
    <location>
        <begin position="14"/>
        <end position="86"/>
    </location>
</feature>
<dbReference type="STRING" id="204773.HEAR2632"/>
<sequence>MAEKTNKQQSDPARRYWQRTRRMTLWLLLAWFAVTFTAIFFARPLSAYTLLGWPISFFMAAQGSILIYVAIIAIYALRMRALDKAYLLEKSDSEHED</sequence>
<dbReference type="HOGENOM" id="CLU_140854_3_1_4"/>